<dbReference type="InterPro" id="IPR011440">
    <property type="entry name" value="DUF1543"/>
</dbReference>
<feature type="domain" description="DUF1543" evidence="1">
    <location>
        <begin position="91"/>
        <end position="134"/>
    </location>
</feature>
<proteinExistence type="predicted"/>
<name>A0ABP8Q701_9GAMM</name>
<dbReference type="Proteomes" id="UP001501321">
    <property type="component" value="Unassembled WGS sequence"/>
</dbReference>
<comment type="caution">
    <text evidence="2">The sequence shown here is derived from an EMBL/GenBank/DDBJ whole genome shotgun (WGS) entry which is preliminary data.</text>
</comment>
<dbReference type="RefSeq" id="WP_345011867.1">
    <property type="nucleotide sequence ID" value="NZ_BAABFC010000010.1"/>
</dbReference>
<evidence type="ECO:0000313" key="2">
    <source>
        <dbReference type="EMBL" id="GAA4498209.1"/>
    </source>
</evidence>
<evidence type="ECO:0000313" key="3">
    <source>
        <dbReference type="Proteomes" id="UP001501321"/>
    </source>
</evidence>
<sequence>MPHLYQFYVGGHAGRANLEVHDLQFVVAESVEAAIPHLRAAWFGDPGKLHLDGYRRISWVDGYRVALRPAPAPAGPRLYFVNVGGYRAGELAELHEFGLFVANSAADAKAQALQTLLVGAVQQHKDNLKEVDNQLLLDRLQGYHVHLVPGDGEPDPVAWQGYRPIGVGSGE</sequence>
<feature type="domain" description="DUF1543" evidence="1">
    <location>
        <begin position="16"/>
        <end position="67"/>
    </location>
</feature>
<accession>A0ABP8Q701</accession>
<dbReference type="Gene3D" id="3.10.20.10">
    <property type="match status" value="2"/>
</dbReference>
<reference evidence="3" key="1">
    <citation type="journal article" date="2019" name="Int. J. Syst. Evol. Microbiol.">
        <title>The Global Catalogue of Microorganisms (GCM) 10K type strain sequencing project: providing services to taxonomists for standard genome sequencing and annotation.</title>
        <authorList>
            <consortium name="The Broad Institute Genomics Platform"/>
            <consortium name="The Broad Institute Genome Sequencing Center for Infectious Disease"/>
            <person name="Wu L."/>
            <person name="Ma J."/>
        </authorList>
    </citation>
    <scope>NUCLEOTIDE SEQUENCE [LARGE SCALE GENOMIC DNA]</scope>
    <source>
        <strain evidence="3">JCM 32226</strain>
    </source>
</reference>
<gene>
    <name evidence="2" type="ORF">GCM10023095_16220</name>
</gene>
<dbReference type="Pfam" id="PF07566">
    <property type="entry name" value="DUF1543"/>
    <property type="match status" value="2"/>
</dbReference>
<organism evidence="2 3">
    <name type="scientific">Pseudaeromonas paramecii</name>
    <dbReference type="NCBI Taxonomy" id="2138166"/>
    <lineage>
        <taxon>Bacteria</taxon>
        <taxon>Pseudomonadati</taxon>
        <taxon>Pseudomonadota</taxon>
        <taxon>Gammaproteobacteria</taxon>
        <taxon>Aeromonadales</taxon>
        <taxon>Aeromonadaceae</taxon>
        <taxon>Pseudaeromonas</taxon>
    </lineage>
</organism>
<evidence type="ECO:0000259" key="1">
    <source>
        <dbReference type="Pfam" id="PF07566"/>
    </source>
</evidence>
<protein>
    <submittedName>
        <fullName evidence="2">DUF1543 domain-containing protein</fullName>
    </submittedName>
</protein>
<keyword evidence="3" id="KW-1185">Reference proteome</keyword>
<dbReference type="EMBL" id="BAABFC010000010">
    <property type="protein sequence ID" value="GAA4498209.1"/>
    <property type="molecule type" value="Genomic_DNA"/>
</dbReference>